<evidence type="ECO:0008006" key="5">
    <source>
        <dbReference type="Google" id="ProtNLM"/>
    </source>
</evidence>
<dbReference type="EMBL" id="JARBDR010000640">
    <property type="protein sequence ID" value="KAJ8310497.1"/>
    <property type="molecule type" value="Genomic_DNA"/>
</dbReference>
<evidence type="ECO:0000313" key="4">
    <source>
        <dbReference type="Proteomes" id="UP001217089"/>
    </source>
</evidence>
<accession>A0ABQ9F3M3</accession>
<keyword evidence="4" id="KW-1185">Reference proteome</keyword>
<dbReference type="Pfam" id="PF24681">
    <property type="entry name" value="Kelch_KLHDC2_KLHL20_DRC7"/>
    <property type="match status" value="1"/>
</dbReference>
<reference evidence="3 4" key="1">
    <citation type="submission" date="2022-12" db="EMBL/GenBank/DDBJ databases">
        <title>Chromosome-level genome of Tegillarca granosa.</title>
        <authorList>
            <person name="Kim J."/>
        </authorList>
    </citation>
    <scope>NUCLEOTIDE SEQUENCE [LARGE SCALE GENOMIC DNA]</scope>
    <source>
        <strain evidence="3">Teg-2019</strain>
        <tissue evidence="3">Adductor muscle</tissue>
    </source>
</reference>
<dbReference type="InterPro" id="IPR015915">
    <property type="entry name" value="Kelch-typ_b-propeller"/>
</dbReference>
<dbReference type="InterPro" id="IPR052125">
    <property type="entry name" value="KLHDC10"/>
</dbReference>
<sequence>MDEFQLVEPKQSGQTNECPIQRSGHCMVSDDAHIYIFGGYNKVHSDGGNSPFGDLGPACTVVELWKYNYSTGKWKEIDAIGTPDTCASSCLQISEQQLYVYGGTGYPFGHMMSNTIKVCDLRKKNGESAQRYSWNLVETNPNIYNCTDKGDQMPLRGYGQSMIFHEDGIYIFAGAIGLHEEPVADLHKLNLYTMTWEELSPTGNKPGGRYKQEIAKDNERFYVFGGGRLSSAETLEKIYTYHFEKNHWDIIQAIADPVHGYPKPRCSFGLIQVGKDIYICGGRHYTIYNEHESLSDVWKYSLESCQWKRLSVRLPEPLFFHAVTFAPSGHMYLFGGVKCNDQRSDRLYKWRVPYFLPSLSEICWDKLMQSYDSLHHADLTALHSIGIPWTFSHRLANR</sequence>
<dbReference type="PANTHER" id="PTHR46428">
    <property type="entry name" value="KELCH DOMAIN-CONTAINING PROTEIN 10"/>
    <property type="match status" value="1"/>
</dbReference>
<evidence type="ECO:0000256" key="1">
    <source>
        <dbReference type="ARBA" id="ARBA00022441"/>
    </source>
</evidence>
<proteinExistence type="predicted"/>
<evidence type="ECO:0000313" key="3">
    <source>
        <dbReference type="EMBL" id="KAJ8310497.1"/>
    </source>
</evidence>
<dbReference type="SUPFAM" id="SSF117281">
    <property type="entry name" value="Kelch motif"/>
    <property type="match status" value="2"/>
</dbReference>
<dbReference type="Proteomes" id="UP001217089">
    <property type="component" value="Unassembled WGS sequence"/>
</dbReference>
<organism evidence="3 4">
    <name type="scientific">Tegillarca granosa</name>
    <name type="common">Malaysian cockle</name>
    <name type="synonym">Anadara granosa</name>
    <dbReference type="NCBI Taxonomy" id="220873"/>
    <lineage>
        <taxon>Eukaryota</taxon>
        <taxon>Metazoa</taxon>
        <taxon>Spiralia</taxon>
        <taxon>Lophotrochozoa</taxon>
        <taxon>Mollusca</taxon>
        <taxon>Bivalvia</taxon>
        <taxon>Autobranchia</taxon>
        <taxon>Pteriomorphia</taxon>
        <taxon>Arcoida</taxon>
        <taxon>Arcoidea</taxon>
        <taxon>Arcidae</taxon>
        <taxon>Tegillarca</taxon>
    </lineage>
</organism>
<dbReference type="PANTHER" id="PTHR46428:SF1">
    <property type="entry name" value="KELCH DOMAIN-CONTAINING PROTEIN 10"/>
    <property type="match status" value="1"/>
</dbReference>
<evidence type="ECO:0000256" key="2">
    <source>
        <dbReference type="ARBA" id="ARBA00022737"/>
    </source>
</evidence>
<protein>
    <recommendedName>
        <fullName evidence="5">Kelch domain-containing protein 10</fullName>
    </recommendedName>
</protein>
<dbReference type="Gene3D" id="2.120.10.80">
    <property type="entry name" value="Kelch-type beta propeller"/>
    <property type="match status" value="2"/>
</dbReference>
<comment type="caution">
    <text evidence="3">The sequence shown here is derived from an EMBL/GenBank/DDBJ whole genome shotgun (WGS) entry which is preliminary data.</text>
</comment>
<keyword evidence="1" id="KW-0880">Kelch repeat</keyword>
<gene>
    <name evidence="3" type="ORF">KUTeg_012362</name>
</gene>
<name>A0ABQ9F3M3_TEGGR</name>
<keyword evidence="2" id="KW-0677">Repeat</keyword>